<feature type="region of interest" description="Disordered" evidence="1">
    <location>
        <begin position="445"/>
        <end position="671"/>
    </location>
</feature>
<feature type="region of interest" description="Disordered" evidence="1">
    <location>
        <begin position="275"/>
        <end position="296"/>
    </location>
</feature>
<feature type="compositionally biased region" description="Low complexity" evidence="1">
    <location>
        <begin position="477"/>
        <end position="490"/>
    </location>
</feature>
<organism evidence="3 4">
    <name type="scientific">Pseudozyma antarctica (strain T-34)</name>
    <name type="common">Yeast</name>
    <name type="synonym">Candida antarctica</name>
    <dbReference type="NCBI Taxonomy" id="1151754"/>
    <lineage>
        <taxon>Eukaryota</taxon>
        <taxon>Fungi</taxon>
        <taxon>Dikarya</taxon>
        <taxon>Basidiomycota</taxon>
        <taxon>Ustilaginomycotina</taxon>
        <taxon>Ustilaginomycetes</taxon>
        <taxon>Ustilaginales</taxon>
        <taxon>Ustilaginaceae</taxon>
        <taxon>Moesziomyces</taxon>
    </lineage>
</organism>
<feature type="chain" id="PRO_5004100883" evidence="2">
    <location>
        <begin position="23"/>
        <end position="671"/>
    </location>
</feature>
<evidence type="ECO:0000313" key="4">
    <source>
        <dbReference type="Proteomes" id="UP000011976"/>
    </source>
</evidence>
<dbReference type="InterPro" id="IPR004345">
    <property type="entry name" value="TB2_DP1_HVA22"/>
</dbReference>
<feature type="region of interest" description="Disordered" evidence="1">
    <location>
        <begin position="184"/>
        <end position="249"/>
    </location>
</feature>
<feature type="compositionally biased region" description="Polar residues" evidence="1">
    <location>
        <begin position="614"/>
        <end position="627"/>
    </location>
</feature>
<feature type="compositionally biased region" description="Basic residues" evidence="1">
    <location>
        <begin position="661"/>
        <end position="671"/>
    </location>
</feature>
<feature type="compositionally biased region" description="Low complexity" evidence="1">
    <location>
        <begin position="562"/>
        <end position="590"/>
    </location>
</feature>
<evidence type="ECO:0000256" key="1">
    <source>
        <dbReference type="SAM" id="MobiDB-lite"/>
    </source>
</evidence>
<feature type="compositionally biased region" description="Low complexity" evidence="1">
    <location>
        <begin position="221"/>
        <end position="242"/>
    </location>
</feature>
<evidence type="ECO:0000256" key="2">
    <source>
        <dbReference type="SAM" id="SignalP"/>
    </source>
</evidence>
<sequence length="671" mass="69989">MGLINLLLKSVILLLDLRDTYDALGSAKLSEIGNEHKTVIARNAQDGSRQAATRRRVGTSKRKAAVRSALTTILVWNLFHKLEPVCDRTISWFVPFYDSFKTLFLVWMLFTRSYGASILVYRFLAPLVRPYEHIIDAIIGLTLALSGWIASLLAPVTDSCTTLLHGIISAAPQSAQRRLSTAPLNPPLEAQADSVQSTSVSPKGRGKRKPPSPPPPSQTVSSRSKPAAPSRSAASQTARQTQLEPAAARRLVTKKASNADLAAKRRILQELPVPSHAFEPQVPDTTPVSQTSSIGASVTGSQSAMVTAVKEEPIDTSVGLNIASSNGSPLAAMPLSTIAAKAKPEPPPTPPPTGLQNYAFIPGVTPQRNGPSALISPTPRFPGGFAFSFAASQASASTSSYPFQLQARLPATAQMAPLSLSSSQAPPLMLPLGSNSVATTHETVASAHDDRIVPPPGGAKVVRKTPSSGSLKSNTRTVTASSVSKSTTVANGKKRSRAKATEDADTDGPTRSDASKPSPRKRSKPAPGASAMRKASASGGPATARAKRAPTSTSVSSKDKAAVQASSAKDVAAKKATAAKGNGKSSAARANPDPVTTGDKPDSKLSGSPRKKSTTVATTKGNPSTKPSRVVKKVSAAGKPAANKPAESTPPAEEPPPTRLTRSRTRQHLAD</sequence>
<dbReference type="Proteomes" id="UP000011976">
    <property type="component" value="Unassembled WGS sequence"/>
</dbReference>
<feature type="compositionally biased region" description="Polar residues" evidence="1">
    <location>
        <begin position="465"/>
        <end position="476"/>
    </location>
</feature>
<keyword evidence="2" id="KW-0732">Signal</keyword>
<feature type="signal peptide" evidence="2">
    <location>
        <begin position="1"/>
        <end position="22"/>
    </location>
</feature>
<feature type="compositionally biased region" description="Polar residues" evidence="1">
    <location>
        <begin position="283"/>
        <end position="296"/>
    </location>
</feature>
<dbReference type="OrthoDB" id="434647at2759"/>
<dbReference type="EMBL" id="DF196778">
    <property type="protein sequence ID" value="GAC74633.1"/>
    <property type="molecule type" value="Genomic_DNA"/>
</dbReference>
<dbReference type="Pfam" id="PF03134">
    <property type="entry name" value="TB2_DP1_HVA22"/>
    <property type="match status" value="1"/>
</dbReference>
<dbReference type="STRING" id="1151754.M9MDQ9"/>
<dbReference type="AlphaFoldDB" id="M9MDQ9"/>
<gene>
    <name evidence="3" type="ORF">PANT_12c00067</name>
</gene>
<evidence type="ECO:0000313" key="3">
    <source>
        <dbReference type="EMBL" id="GAC74633.1"/>
    </source>
</evidence>
<reference evidence="4" key="1">
    <citation type="journal article" date="2013" name="Genome Announc.">
        <title>Genome sequence of the basidiomycetous yeast Pseudozyma antarctica T-34, a producer of the glycolipid biosurfactants mannosylerythritol lipids.</title>
        <authorList>
            <person name="Morita T."/>
            <person name="Koike H."/>
            <person name="Koyama Y."/>
            <person name="Hagiwara H."/>
            <person name="Ito E."/>
            <person name="Fukuoka T."/>
            <person name="Imura T."/>
            <person name="Machida M."/>
            <person name="Kitamoto D."/>
        </authorList>
    </citation>
    <scope>NUCLEOTIDE SEQUENCE [LARGE SCALE GENOMIC DNA]</scope>
    <source>
        <strain evidence="4">T-34</strain>
    </source>
</reference>
<accession>M9MDQ9</accession>
<name>M9MDQ9_PSEA3</name>
<protein>
    <submittedName>
        <fullName evidence="3">Uncharacterized protein</fullName>
    </submittedName>
</protein>
<proteinExistence type="predicted"/>